<evidence type="ECO:0000256" key="11">
    <source>
        <dbReference type="ARBA" id="ARBA00022723"/>
    </source>
</evidence>
<keyword evidence="8" id="KW-0637">Prenyltransferase</keyword>
<evidence type="ECO:0000256" key="1">
    <source>
        <dbReference type="ARBA" id="ARBA00001947"/>
    </source>
</evidence>
<feature type="domain" description="Prenyltransferase alpha-alpha toroid" evidence="20">
    <location>
        <begin position="418"/>
        <end position="496"/>
    </location>
</feature>
<dbReference type="InterPro" id="IPR001330">
    <property type="entry name" value="Prenyltrans"/>
</dbReference>
<comment type="subcellular location">
    <subcellularLocation>
        <location evidence="2">Cell membrane</location>
        <topology evidence="2">Multi-pass membrane protein</topology>
    </subcellularLocation>
</comment>
<evidence type="ECO:0000256" key="13">
    <source>
        <dbReference type="ARBA" id="ARBA00022833"/>
    </source>
</evidence>
<dbReference type="Gene3D" id="1.50.10.20">
    <property type="match status" value="1"/>
</dbReference>
<feature type="compositionally biased region" description="Basic residues" evidence="18">
    <location>
        <begin position="29"/>
        <end position="45"/>
    </location>
</feature>
<gene>
    <name evidence="22" type="ORF">MUK42_16992</name>
</gene>
<evidence type="ECO:0000256" key="16">
    <source>
        <dbReference type="ARBA" id="ARBA00030182"/>
    </source>
</evidence>
<evidence type="ECO:0000256" key="5">
    <source>
        <dbReference type="ARBA" id="ARBA00012702"/>
    </source>
</evidence>
<evidence type="ECO:0000256" key="8">
    <source>
        <dbReference type="ARBA" id="ARBA00022602"/>
    </source>
</evidence>
<sequence length="811" mass="89133">MRSSSFYASYQTQHQAKGKAKARLMPLRIAHRRSAAPKTKDRRTRATTTRREARREAAAGRCSSSGLPRSGSSTPMESSPTRSSSSSLSLPPSPSDRQGRLTTTQLEQLRVEQEVYGIYRLFHGVAPHTRSFMVELWRDKHIEFLARGLKQLGPSYHVLDANRPWLCYWIIHSITLMGESVNSELEDNVVQFLSHCEDKNGGYGGGPGQMPHLATTYAAVNTLITLGSEMSLSSIHRENMLKFLLQMKDSSGAFRMHNGGEIDVRACYTAISVASILNVLDDELVTDLGNYILSCQTYEGGIAGEPGSEAHGGYTFCGLATMILINEVDKLDLPSLVGGVLALAQRLLPIVHKQLESSFISGVQASAECKKSCNFTAGETGQDENLCRAGTSHPDNEGEKLSDFGFSSIGRQTECGPLFHSIALQQYILLCSQVLEGGFRDKPGKQRDFYHSCYCLSGLSVSQYSWSKDDGEPPLTSAVLGPYTNLLEPVHPLYNVISILVPGAVEFFFSKSKYEMVNILRVIAFHSKRKPQAQRKSTQLSLHLITGIYRARKISSNSLLFPLEPRFKVKPMSSPERSPPPPPHNTPERPESPEPAVTALAMAGRLSQDELAVMVSVVDGGEDARAAGYGRVSTKADNGLGAVPWSLRRRAVMRAALGLRVSAALLCLVSFSVMVADNTEGWAGDSFGRYSEYRCLVSVNAIAFGYSAFQIYAKVHHVILKKYIIRSPINYYFDLTTDQILAYLLIAATSVAASHNDLWMSRFGSDEFMDMANVSIAISFLAFVALALSALISAHNFFRWSSGVTSQMEHL</sequence>
<dbReference type="InterPro" id="IPR026872">
    <property type="entry name" value="FTB"/>
</dbReference>
<evidence type="ECO:0000259" key="21">
    <source>
        <dbReference type="Pfam" id="PF04535"/>
    </source>
</evidence>
<evidence type="ECO:0000256" key="12">
    <source>
        <dbReference type="ARBA" id="ARBA00022737"/>
    </source>
</evidence>
<feature type="transmembrane region" description="Helical" evidence="19">
    <location>
        <begin position="492"/>
        <end position="509"/>
    </location>
</feature>
<keyword evidence="15 19" id="KW-0472">Membrane</keyword>
<keyword evidence="7" id="KW-1003">Cell membrane</keyword>
<keyword evidence="12" id="KW-0677">Repeat</keyword>
<dbReference type="GO" id="GO:0005886">
    <property type="term" value="C:plasma membrane"/>
    <property type="evidence" value="ECO:0007669"/>
    <property type="project" value="UniProtKB-SubCell"/>
</dbReference>
<dbReference type="OrthoDB" id="10261146at2759"/>
<accession>A0A9E7HWS8</accession>
<dbReference type="AlphaFoldDB" id="A0A9E7HWS8"/>
<evidence type="ECO:0000256" key="10">
    <source>
        <dbReference type="ARBA" id="ARBA00022692"/>
    </source>
</evidence>
<dbReference type="GO" id="GO:0005965">
    <property type="term" value="C:protein farnesyltransferase complex"/>
    <property type="evidence" value="ECO:0007669"/>
    <property type="project" value="InterPro"/>
</dbReference>
<organism evidence="22 23">
    <name type="scientific">Musa troglodytarum</name>
    <name type="common">fe'i banana</name>
    <dbReference type="NCBI Taxonomy" id="320322"/>
    <lineage>
        <taxon>Eukaryota</taxon>
        <taxon>Viridiplantae</taxon>
        <taxon>Streptophyta</taxon>
        <taxon>Embryophyta</taxon>
        <taxon>Tracheophyta</taxon>
        <taxon>Spermatophyta</taxon>
        <taxon>Magnoliopsida</taxon>
        <taxon>Liliopsida</taxon>
        <taxon>Zingiberales</taxon>
        <taxon>Musaceae</taxon>
        <taxon>Musa</taxon>
    </lineage>
</organism>
<dbReference type="CDD" id="cd02893">
    <property type="entry name" value="FTase"/>
    <property type="match status" value="1"/>
</dbReference>
<dbReference type="PANTHER" id="PTHR11774:SF6">
    <property type="entry name" value="PROTEIN FARNESYLTRANSFERASE SUBUNIT BETA"/>
    <property type="match status" value="1"/>
</dbReference>
<dbReference type="PANTHER" id="PTHR11774">
    <property type="entry name" value="GERANYLGERANYL TRANSFERASE TYPE BETA SUBUNIT"/>
    <property type="match status" value="1"/>
</dbReference>
<dbReference type="InterPro" id="IPR045089">
    <property type="entry name" value="PGGT1B-like"/>
</dbReference>
<feature type="domain" description="Casparian strip membrane protein" evidence="21">
    <location>
        <begin position="650"/>
        <end position="785"/>
    </location>
</feature>
<evidence type="ECO:0000313" key="22">
    <source>
        <dbReference type="EMBL" id="URE37392.1"/>
    </source>
</evidence>
<feature type="transmembrane region" description="Helical" evidence="19">
    <location>
        <begin position="774"/>
        <end position="798"/>
    </location>
</feature>
<dbReference type="GO" id="GO:0004660">
    <property type="term" value="F:protein farnesyltransferase activity"/>
    <property type="evidence" value="ECO:0007669"/>
    <property type="project" value="UniProtKB-EC"/>
</dbReference>
<comment type="cofactor">
    <cofactor evidence="1">
        <name>Zn(2+)</name>
        <dbReference type="ChEBI" id="CHEBI:29105"/>
    </cofactor>
</comment>
<feature type="compositionally biased region" description="Polar residues" evidence="18">
    <location>
        <begin position="1"/>
        <end position="15"/>
    </location>
</feature>
<dbReference type="GO" id="GO:0046872">
    <property type="term" value="F:metal ion binding"/>
    <property type="evidence" value="ECO:0007669"/>
    <property type="project" value="UniProtKB-KW"/>
</dbReference>
<evidence type="ECO:0000256" key="14">
    <source>
        <dbReference type="ARBA" id="ARBA00022989"/>
    </source>
</evidence>
<feature type="domain" description="Prenyltransferase alpha-alpha toroid" evidence="20">
    <location>
        <begin position="137"/>
        <end position="337"/>
    </location>
</feature>
<keyword evidence="13" id="KW-0862">Zinc</keyword>
<feature type="compositionally biased region" description="Basic and acidic residues" evidence="18">
    <location>
        <begin position="49"/>
        <end position="58"/>
    </location>
</feature>
<comment type="similarity">
    <text evidence="3">Belongs to the Casparian strip membrane proteins (CASP) family.</text>
</comment>
<feature type="transmembrane region" description="Helical" evidence="19">
    <location>
        <begin position="735"/>
        <end position="754"/>
    </location>
</feature>
<evidence type="ECO:0000313" key="23">
    <source>
        <dbReference type="Proteomes" id="UP001055439"/>
    </source>
</evidence>
<dbReference type="EC" id="2.5.1.58" evidence="5"/>
<evidence type="ECO:0000256" key="3">
    <source>
        <dbReference type="ARBA" id="ARBA00007651"/>
    </source>
</evidence>
<evidence type="ECO:0000256" key="7">
    <source>
        <dbReference type="ARBA" id="ARBA00022475"/>
    </source>
</evidence>
<evidence type="ECO:0000256" key="9">
    <source>
        <dbReference type="ARBA" id="ARBA00022679"/>
    </source>
</evidence>
<evidence type="ECO:0000256" key="6">
    <source>
        <dbReference type="ARBA" id="ARBA00015798"/>
    </source>
</evidence>
<proteinExistence type="inferred from homology"/>
<keyword evidence="10 19" id="KW-0812">Transmembrane</keyword>
<dbReference type="InterPro" id="IPR006702">
    <property type="entry name" value="CASP_dom"/>
</dbReference>
<keyword evidence="9" id="KW-0808">Transferase</keyword>
<evidence type="ECO:0000256" key="2">
    <source>
        <dbReference type="ARBA" id="ARBA00004651"/>
    </source>
</evidence>
<dbReference type="Pfam" id="PF00432">
    <property type="entry name" value="Prenyltrans"/>
    <property type="match status" value="2"/>
</dbReference>
<dbReference type="EMBL" id="CP097510">
    <property type="protein sequence ID" value="URE37392.1"/>
    <property type="molecule type" value="Genomic_DNA"/>
</dbReference>
<feature type="region of interest" description="Disordered" evidence="18">
    <location>
        <begin position="1"/>
        <end position="100"/>
    </location>
</feature>
<feature type="transmembrane region" description="Helical" evidence="19">
    <location>
        <begin position="696"/>
        <end position="715"/>
    </location>
</feature>
<name>A0A9E7HWS8_9LILI</name>
<keyword evidence="14 19" id="KW-1133">Transmembrane helix</keyword>
<dbReference type="Pfam" id="PF04535">
    <property type="entry name" value="CASP_dom"/>
    <property type="match status" value="1"/>
</dbReference>
<keyword evidence="11" id="KW-0479">Metal-binding</keyword>
<comment type="similarity">
    <text evidence="4">Belongs to the protein prenyltransferase subunit beta family.</text>
</comment>
<evidence type="ECO:0000256" key="17">
    <source>
        <dbReference type="ARBA" id="ARBA00032909"/>
    </source>
</evidence>
<evidence type="ECO:0000256" key="15">
    <source>
        <dbReference type="ARBA" id="ARBA00023136"/>
    </source>
</evidence>
<evidence type="ECO:0000256" key="19">
    <source>
        <dbReference type="SAM" id="Phobius"/>
    </source>
</evidence>
<keyword evidence="23" id="KW-1185">Reference proteome</keyword>
<reference evidence="22" key="1">
    <citation type="submission" date="2022-05" db="EMBL/GenBank/DDBJ databases">
        <title>The Musa troglodytarum L. genome provides insights into the mechanism of non-climacteric behaviour and enrichment of carotenoids.</title>
        <authorList>
            <person name="Wang J."/>
        </authorList>
    </citation>
    <scope>NUCLEOTIDE SEQUENCE</scope>
    <source>
        <tissue evidence="22">Leaf</tissue>
    </source>
</reference>
<feature type="region of interest" description="Disordered" evidence="18">
    <location>
        <begin position="570"/>
        <end position="594"/>
    </location>
</feature>
<dbReference type="Proteomes" id="UP001055439">
    <property type="component" value="Chromosome 8"/>
</dbReference>
<feature type="transmembrane region" description="Helical" evidence="19">
    <location>
        <begin position="657"/>
        <end position="676"/>
    </location>
</feature>
<evidence type="ECO:0000259" key="20">
    <source>
        <dbReference type="Pfam" id="PF00432"/>
    </source>
</evidence>
<evidence type="ECO:0000256" key="18">
    <source>
        <dbReference type="SAM" id="MobiDB-lite"/>
    </source>
</evidence>
<protein>
    <recommendedName>
        <fullName evidence="6">Protein farnesyltransferase subunit beta</fullName>
        <ecNumber evidence="5">2.5.1.58</ecNumber>
    </recommendedName>
    <alternativeName>
        <fullName evidence="16">CAAX farnesyltransferase subunit beta</fullName>
    </alternativeName>
    <alternativeName>
        <fullName evidence="17">Ras proteins prenyltransferase subunit beta</fullName>
    </alternativeName>
</protein>
<dbReference type="InterPro" id="IPR008930">
    <property type="entry name" value="Terpenoid_cyclase/PrenylTrfase"/>
</dbReference>
<dbReference type="SUPFAM" id="SSF48239">
    <property type="entry name" value="Terpenoid cyclases/Protein prenyltransferases"/>
    <property type="match status" value="1"/>
</dbReference>
<feature type="compositionally biased region" description="Low complexity" evidence="18">
    <location>
        <begin position="59"/>
        <end position="90"/>
    </location>
</feature>
<evidence type="ECO:0000256" key="4">
    <source>
        <dbReference type="ARBA" id="ARBA00010497"/>
    </source>
</evidence>